<sequence>MEIGVLGMEKLEKGKRIIMSGDGDLKYSEMQSLLSPATAGLSVVLVSDNNVFLANGTHPLSNVVPRSKSPPPHCSAWASASPQVLLRTLSGTVFGSLRLSLSLLCGGPLLRSSPVALPVPSFALSFSFVSFSPSSNFKGPPPSLSVNVPGLPPVLLPTAPSSKSVSLLLPSLSFQSLLKADSAILLLQPQSKAAAKVQPLTKAHHLLRGTAPFTLRSLLAAPRRGDVVADWGAANLRLLVLNPAGAALGTVDFAARAFCGGRFLTAGEVPSEAPGDGPALGGDWHAKFVGGSTLGSPAAAAAAFSSPAHGQGGPFQRRTSPMQGAGVMESVEITAGTGEIVAKVRTPATPGPVAAPGSVVGFVGSGGGFGSPRPVEPLAGAGPATMEAGGGGAEEADLSAFQPSVFQPSAFQPSAFQPVDVSLPDVGSAGSAGTPRCAASVTLRGDVAALAPNTPPRRAFEKKFVADIADALSVEAACVTVLGLRSGSIIVDFLVEKEGADHGGFVRELRRQVLDPSSPLLNGKVTHSCVTVAGEVELYVAGQPESPVRSSGNFEFNKPRDSTLGSTLGVVAPLPVPGSGRARRGAEVLPKQSTDVPPVGVGGRVPIHGEVDRPAPLFYFPGAAEEEVKREKGRSREEETRNKGGRVPEWPQGKKVDEGAERALREAGLLANGDTNVRAKTPDLLPGGRKREKKERSRAEETRNKGDRVPAWPQGKEVDEEAERVLREAGLLAGGDTNIPAKSEEKEPDLLPGGSVLAQMLKEMRGAGGGAGATGIGEGGSVLARMFVELLAVQRQAMIRGSIDGSMVRESMAGKTKTKKKKKTKKEKGKGAASVDGVGKKLKVDVEDLPPPPPPAMSPKEEEKLHAFFKARAKRGTVGVGELLAFLKGENVAFDEAAFTGGVKLVGDERVDWEGILDSLGGGTLESVVRREEVGFALDETGGGGRGGGGEEEKQAPKDENEDSLVNFGTITKDQAAGYKADFEAKEDEDEDEFDTL</sequence>
<evidence type="ECO:0000313" key="2">
    <source>
        <dbReference type="EMBL" id="GMI22824.1"/>
    </source>
</evidence>
<organism evidence="2 3">
    <name type="scientific">Tetraparma gracilis</name>
    <dbReference type="NCBI Taxonomy" id="2962635"/>
    <lineage>
        <taxon>Eukaryota</taxon>
        <taxon>Sar</taxon>
        <taxon>Stramenopiles</taxon>
        <taxon>Ochrophyta</taxon>
        <taxon>Bolidophyceae</taxon>
        <taxon>Parmales</taxon>
        <taxon>Triparmaceae</taxon>
        <taxon>Tetraparma</taxon>
    </lineage>
</organism>
<proteinExistence type="predicted"/>
<dbReference type="EMBL" id="BRYB01000103">
    <property type="protein sequence ID" value="GMI22824.1"/>
    <property type="molecule type" value="Genomic_DNA"/>
</dbReference>
<dbReference type="Proteomes" id="UP001165060">
    <property type="component" value="Unassembled WGS sequence"/>
</dbReference>
<feature type="compositionally biased region" description="Basic and acidic residues" evidence="1">
    <location>
        <begin position="652"/>
        <end position="665"/>
    </location>
</feature>
<feature type="region of interest" description="Disordered" evidence="1">
    <location>
        <begin position="575"/>
        <end position="608"/>
    </location>
</feature>
<feature type="compositionally biased region" description="Basic and acidic residues" evidence="1">
    <location>
        <begin position="694"/>
        <end position="708"/>
    </location>
</feature>
<feature type="region of interest" description="Disordered" evidence="1">
    <location>
        <begin position="626"/>
        <end position="719"/>
    </location>
</feature>
<protein>
    <submittedName>
        <fullName evidence="2">Uncharacterized protein</fullName>
    </submittedName>
</protein>
<feature type="compositionally biased region" description="Basic residues" evidence="1">
    <location>
        <begin position="816"/>
        <end position="828"/>
    </location>
</feature>
<feature type="compositionally biased region" description="Basic and acidic residues" evidence="1">
    <location>
        <begin position="626"/>
        <end position="642"/>
    </location>
</feature>
<feature type="region of interest" description="Disordered" evidence="1">
    <location>
        <begin position="938"/>
        <end position="972"/>
    </location>
</feature>
<evidence type="ECO:0000313" key="3">
    <source>
        <dbReference type="Proteomes" id="UP001165060"/>
    </source>
</evidence>
<reference evidence="2 3" key="1">
    <citation type="journal article" date="2023" name="Commun. Biol.">
        <title>Genome analysis of Parmales, the sister group of diatoms, reveals the evolutionary specialization of diatoms from phago-mixotrophs to photoautotrophs.</title>
        <authorList>
            <person name="Ban H."/>
            <person name="Sato S."/>
            <person name="Yoshikawa S."/>
            <person name="Yamada K."/>
            <person name="Nakamura Y."/>
            <person name="Ichinomiya M."/>
            <person name="Sato N."/>
            <person name="Blanc-Mathieu R."/>
            <person name="Endo H."/>
            <person name="Kuwata A."/>
            <person name="Ogata H."/>
        </authorList>
    </citation>
    <scope>NUCLEOTIDE SEQUENCE [LARGE SCALE GENOMIC DNA]</scope>
</reference>
<evidence type="ECO:0000256" key="1">
    <source>
        <dbReference type="SAM" id="MobiDB-lite"/>
    </source>
</evidence>
<keyword evidence="3" id="KW-1185">Reference proteome</keyword>
<name>A0ABQ6MAT5_9STRA</name>
<accession>A0ABQ6MAT5</accession>
<feature type="compositionally biased region" description="Basic and acidic residues" evidence="1">
    <location>
        <begin position="949"/>
        <end position="959"/>
    </location>
</feature>
<gene>
    <name evidence="2" type="ORF">TeGR_g6453</name>
</gene>
<comment type="caution">
    <text evidence="2">The sequence shown here is derived from an EMBL/GenBank/DDBJ whole genome shotgun (WGS) entry which is preliminary data.</text>
</comment>
<feature type="region of interest" description="Disordered" evidence="1">
    <location>
        <begin position="809"/>
        <end position="835"/>
    </location>
</feature>